<comment type="caution">
    <text evidence="1">The sequence shown here is derived from an EMBL/GenBank/DDBJ whole genome shotgun (WGS) entry which is preliminary data.</text>
</comment>
<dbReference type="Proteomes" id="UP001601059">
    <property type="component" value="Unassembled WGS sequence"/>
</dbReference>
<keyword evidence="2" id="KW-1185">Reference proteome</keyword>
<evidence type="ECO:0000313" key="2">
    <source>
        <dbReference type="Proteomes" id="UP001601059"/>
    </source>
</evidence>
<sequence>MGIIYPTTTFSVVIDRGGVDPDISFEISSYRINFSNTTTGGGGFDVEAGDLFVQKELDIASIPLFEAVTEGIFFQTLTLTVTQDAITLLTIILEDVSVTGFDQTGSGDGVSEEVRFHYEVITMETDAFGLNQSDTFDRNA</sequence>
<name>A0ABW6K9K3_9BACI</name>
<dbReference type="RefSeq" id="WP_389360492.1">
    <property type="nucleotide sequence ID" value="NZ_JBIACK010000003.1"/>
</dbReference>
<protein>
    <submittedName>
        <fullName evidence="1">Type VI secretion system tube protein Hcp</fullName>
    </submittedName>
</protein>
<reference evidence="1 2" key="1">
    <citation type="submission" date="2024-08" db="EMBL/GenBank/DDBJ databases">
        <title>Two novel Cytobacillus novel species.</title>
        <authorList>
            <person name="Liu G."/>
        </authorList>
    </citation>
    <scope>NUCLEOTIDE SEQUENCE [LARGE SCALE GENOMIC DNA]</scope>
    <source>
        <strain evidence="1 2">FJAT-54145</strain>
    </source>
</reference>
<dbReference type="SUPFAM" id="SSF141452">
    <property type="entry name" value="Hcp1-like"/>
    <property type="match status" value="1"/>
</dbReference>
<organism evidence="1 2">
    <name type="scientific">Cytobacillus spartinae</name>
    <dbReference type="NCBI Taxonomy" id="3299023"/>
    <lineage>
        <taxon>Bacteria</taxon>
        <taxon>Bacillati</taxon>
        <taxon>Bacillota</taxon>
        <taxon>Bacilli</taxon>
        <taxon>Bacillales</taxon>
        <taxon>Bacillaceae</taxon>
        <taxon>Cytobacillus</taxon>
    </lineage>
</organism>
<dbReference type="InterPro" id="IPR036624">
    <property type="entry name" value="Hcp1-lik_sf"/>
</dbReference>
<accession>A0ABW6K9K3</accession>
<dbReference type="InterPro" id="IPR008514">
    <property type="entry name" value="T6SS_Hcp"/>
</dbReference>
<dbReference type="Gene3D" id="2.30.110.20">
    <property type="entry name" value="Hcp1-like"/>
    <property type="match status" value="1"/>
</dbReference>
<proteinExistence type="predicted"/>
<dbReference type="EMBL" id="JBIACK010000003">
    <property type="protein sequence ID" value="MFE8700889.1"/>
    <property type="molecule type" value="Genomic_DNA"/>
</dbReference>
<gene>
    <name evidence="1" type="ORF">ACFYKX_09700</name>
</gene>
<evidence type="ECO:0000313" key="1">
    <source>
        <dbReference type="EMBL" id="MFE8700889.1"/>
    </source>
</evidence>
<dbReference type="Pfam" id="PF05638">
    <property type="entry name" value="T6SS_HCP"/>
    <property type="match status" value="1"/>
</dbReference>